<dbReference type="InterPro" id="IPR020583">
    <property type="entry name" value="Inositol_monoP_metal-BS"/>
</dbReference>
<dbReference type="InterPro" id="IPR051090">
    <property type="entry name" value="Inositol_monoP_superfamily"/>
</dbReference>
<evidence type="ECO:0000256" key="1">
    <source>
        <dbReference type="ARBA" id="ARBA00001946"/>
    </source>
</evidence>
<comment type="caution">
    <text evidence="7">The sequence shown here is derived from an EMBL/GenBank/DDBJ whole genome shotgun (WGS) entry which is preliminary data.</text>
</comment>
<evidence type="ECO:0000256" key="4">
    <source>
        <dbReference type="ARBA" id="ARBA00022801"/>
    </source>
</evidence>
<dbReference type="EMBL" id="NXGO01000041">
    <property type="protein sequence ID" value="PIM95788.1"/>
    <property type="molecule type" value="Genomic_DNA"/>
</dbReference>
<keyword evidence="4 7" id="KW-0378">Hydrolase</keyword>
<keyword evidence="8" id="KW-1185">Reference proteome</keyword>
<comment type="similarity">
    <text evidence="2">Belongs to the inositol monophosphatase superfamily.</text>
</comment>
<dbReference type="PANTHER" id="PTHR43200:SF6">
    <property type="entry name" value="3'(2'),5'-BISPHOSPHATE NUCLEOTIDASE"/>
    <property type="match status" value="1"/>
</dbReference>
<dbReference type="RefSeq" id="WP_146656526.1">
    <property type="nucleotide sequence ID" value="NZ_CM008770.1"/>
</dbReference>
<keyword evidence="5" id="KW-0460">Magnesium</keyword>
<dbReference type="EMBL" id="NXGO01000010">
    <property type="protein sequence ID" value="PIM95976.1"/>
    <property type="molecule type" value="Genomic_DNA"/>
</dbReference>
<gene>
    <name evidence="7" type="primary">hisN</name>
    <name evidence="6" type="ORF">magtdc_207</name>
    <name evidence="7" type="ORF">magtdc_89</name>
</gene>
<dbReference type="EC" id="3.1.3.15" evidence="7"/>
<evidence type="ECO:0000313" key="7">
    <source>
        <dbReference type="EMBL" id="PIM95976.1"/>
    </source>
</evidence>
<dbReference type="Gene3D" id="3.30.540.10">
    <property type="entry name" value="Fructose-1,6-Bisphosphatase, subunit A, domain 1"/>
    <property type="match status" value="1"/>
</dbReference>
<keyword evidence="3" id="KW-0479">Metal-binding</keyword>
<protein>
    <submittedName>
        <fullName evidence="7">Histidinol phosphatase</fullName>
        <ecNumber evidence="7">3.1.3.15</ecNumber>
    </submittedName>
</protein>
<dbReference type="PROSITE" id="PS00629">
    <property type="entry name" value="IMP_1"/>
    <property type="match status" value="1"/>
</dbReference>
<evidence type="ECO:0000313" key="6">
    <source>
        <dbReference type="EMBL" id="PIM95788.1"/>
    </source>
</evidence>
<sequence length="264" mass="29890">MELTYNFYFKLINAILDNVRCHTSDLGFRNEIEFISKGGGYNPVTIYDKIIESDIIELINLITPKIEVYSEEFGCCPKGSSMWVVDPIDGTKSFVSGSPIWGTLIGLIKDGSFVLGAVDHPVLNERLIAINGKTFYKNKNRDFVLLPKIVDNKMLNQYVIATSSSSHMNLKEKRTFDRLSKKVQHVIHDYDCYAYTLLARGCIDAVIDCNLKPYDFVQLVPILKGVGCEIYDWQGNDTCYSKRIVVSKPGRIRHNVVKILSKAC</sequence>
<evidence type="ECO:0000256" key="5">
    <source>
        <dbReference type="ARBA" id="ARBA00022842"/>
    </source>
</evidence>
<dbReference type="GO" id="GO:0004401">
    <property type="term" value="F:histidinol-phosphatase activity"/>
    <property type="evidence" value="ECO:0007669"/>
    <property type="project" value="UniProtKB-EC"/>
</dbReference>
<dbReference type="PANTHER" id="PTHR43200">
    <property type="entry name" value="PHOSPHATASE"/>
    <property type="match status" value="1"/>
</dbReference>
<dbReference type="SUPFAM" id="SSF56655">
    <property type="entry name" value="Carbohydrate phosphatase"/>
    <property type="match status" value="1"/>
</dbReference>
<reference evidence="7 8" key="1">
    <citation type="submission" date="2017-09" db="EMBL/GenBank/DDBJ databases">
        <authorList>
            <person name="Campbell M.A."/>
            <person name="Lukasik P."/>
            <person name="Simon C."/>
            <person name="McCutcheon J.P."/>
        </authorList>
    </citation>
    <scope>NUCLEOTIDE SEQUENCE [LARGE SCALE GENOMIC DNA]</scope>
    <source>
        <strain evidence="7 8">MAGTDC</strain>
    </source>
</reference>
<evidence type="ECO:0000256" key="3">
    <source>
        <dbReference type="ARBA" id="ARBA00022723"/>
    </source>
</evidence>
<organism evidence="7 8">
    <name type="scientific">Candidatus Hodgkinia cicadicola</name>
    <dbReference type="NCBI Taxonomy" id="573658"/>
    <lineage>
        <taxon>Bacteria</taxon>
        <taxon>Pseudomonadati</taxon>
        <taxon>Pseudomonadota</taxon>
        <taxon>Alphaproteobacteria</taxon>
        <taxon>Hyphomicrobiales</taxon>
        <taxon>Candidatus Hodgkinia</taxon>
    </lineage>
</organism>
<evidence type="ECO:0000256" key="2">
    <source>
        <dbReference type="ARBA" id="ARBA00009759"/>
    </source>
</evidence>
<dbReference type="Proteomes" id="UP000230981">
    <property type="component" value="Unassembled WGS sequence"/>
</dbReference>
<accession>A0ABX4MHP2</accession>
<dbReference type="Gene3D" id="3.40.190.80">
    <property type="match status" value="1"/>
</dbReference>
<comment type="cofactor">
    <cofactor evidence="1">
        <name>Mg(2+)</name>
        <dbReference type="ChEBI" id="CHEBI:18420"/>
    </cofactor>
</comment>
<proteinExistence type="inferred from homology"/>
<dbReference type="InterPro" id="IPR000760">
    <property type="entry name" value="Inositol_monophosphatase-like"/>
</dbReference>
<dbReference type="Pfam" id="PF00459">
    <property type="entry name" value="Inositol_P"/>
    <property type="match status" value="1"/>
</dbReference>
<evidence type="ECO:0000313" key="8">
    <source>
        <dbReference type="Proteomes" id="UP000230981"/>
    </source>
</evidence>
<name>A0ABX4MHP2_9HYPH</name>